<reference evidence="2 3" key="1">
    <citation type="submission" date="2019-09" db="EMBL/GenBank/DDBJ databases">
        <title>Genome sequencing of Ng87 strain.</title>
        <authorList>
            <person name="Karasev E.S."/>
            <person name="Andronov E."/>
        </authorList>
    </citation>
    <scope>NUCLEOTIDE SEQUENCE [LARGE SCALE GENOMIC DNA]</scope>
    <source>
        <strain evidence="2 3">Ng87</strain>
    </source>
</reference>
<dbReference type="Gene3D" id="2.40.50.230">
    <property type="entry name" value="Gp5 N-terminal domain"/>
    <property type="match status" value="1"/>
</dbReference>
<evidence type="ECO:0000256" key="1">
    <source>
        <dbReference type="SAM" id="MobiDB-lite"/>
    </source>
</evidence>
<protein>
    <submittedName>
        <fullName evidence="2">Phage baseplate protein</fullName>
    </submittedName>
</protein>
<sequence>MSISTLVLSSSRTAPPFPRSSHGLRWRKRMRDTAPFEFRRLYTRLERAERRIAMTTLSGKVAVVDPEKRLLRLKLGTSSDGRDVLSPWVRWQEAGAGGLKIHSEPAVNEQMNIISSSGTVGAGSIAVPATYDRDHQAPSQSSDTAVFERGTGRIEVGPNGLKFIGDTIELVGNVRARDGVFEHEDVDVGVNHKHTKVVRGEQLTGPPEE</sequence>
<dbReference type="AlphaFoldDB" id="A0A6A1TT72"/>
<evidence type="ECO:0000313" key="2">
    <source>
        <dbReference type="EMBL" id="KAB1087350.1"/>
    </source>
</evidence>
<feature type="compositionally biased region" description="Polar residues" evidence="1">
    <location>
        <begin position="1"/>
        <end position="13"/>
    </location>
</feature>
<dbReference type="Proteomes" id="UP000386575">
    <property type="component" value="Unassembled WGS sequence"/>
</dbReference>
<accession>A0A6A1TT72</accession>
<comment type="caution">
    <text evidence="2">The sequence shown here is derived from an EMBL/GenBank/DDBJ whole genome shotgun (WGS) entry which is preliminary data.</text>
</comment>
<name>A0A6A1TT72_NEOGA</name>
<proteinExistence type="predicted"/>
<organism evidence="2 3">
    <name type="scientific">Neorhizobium galegae</name>
    <name type="common">Rhizobium galegae</name>
    <dbReference type="NCBI Taxonomy" id="399"/>
    <lineage>
        <taxon>Bacteria</taxon>
        <taxon>Pseudomonadati</taxon>
        <taxon>Pseudomonadota</taxon>
        <taxon>Alphaproteobacteria</taxon>
        <taxon>Hyphomicrobiales</taxon>
        <taxon>Rhizobiaceae</taxon>
        <taxon>Rhizobium/Agrobacterium group</taxon>
        <taxon>Neorhizobium</taxon>
    </lineage>
</organism>
<feature type="region of interest" description="Disordered" evidence="1">
    <location>
        <begin position="1"/>
        <end position="22"/>
    </location>
</feature>
<dbReference type="InterPro" id="IPR037026">
    <property type="entry name" value="Vgr_OB-fold_dom_sf"/>
</dbReference>
<evidence type="ECO:0000313" key="3">
    <source>
        <dbReference type="Proteomes" id="UP000386575"/>
    </source>
</evidence>
<dbReference type="EMBL" id="VZUL01000002">
    <property type="protein sequence ID" value="KAB1087350.1"/>
    <property type="molecule type" value="Genomic_DNA"/>
</dbReference>
<gene>
    <name evidence="2" type="ORF">F4V91_13510</name>
</gene>